<dbReference type="Proteomes" id="UP001558474">
    <property type="component" value="Unassembled WGS sequence"/>
</dbReference>
<evidence type="ECO:0000313" key="2">
    <source>
        <dbReference type="Proteomes" id="UP001558474"/>
    </source>
</evidence>
<dbReference type="EMBL" id="JBDLOU010000058">
    <property type="protein sequence ID" value="MEX3741102.1"/>
    <property type="molecule type" value="Genomic_DNA"/>
</dbReference>
<gene>
    <name evidence="1" type="ORF">ABFW12_23010</name>
</gene>
<evidence type="ECO:0008006" key="3">
    <source>
        <dbReference type="Google" id="ProtNLM"/>
    </source>
</evidence>
<protein>
    <recommendedName>
        <fullName evidence="3">Minor tail protein</fullName>
    </recommendedName>
</protein>
<keyword evidence="2" id="KW-1185">Reference proteome</keyword>
<sequence length="308" mass="35048">MSQYLTLDIIKGDPSNPDYFARVMGPGRGQQHVILSPKAAGIFDLPVETRWVTNAFGQRYQDYRFKKRTFPLTFTAYHCDKYTWSQVATQLGWAFDYDIETRLRFTGPDGIRDLFVRKENQSTAFSSLPWETREPFLTGASSEQFVLSAELPFYVGKPEVQEFHLDPGVAKGWAELDFINAGDVPDWGRWTLSEDAIWDVPDSSWGSPMLGRPIEDYGRTVPIPTIDERDGGIVVDSDPRQQTILSENETLVQGRWRGHDLRYPLPAGLREKATVRVSGITNPDGAHCRLTIPQWYSRPMSQPLVMAR</sequence>
<organism evidence="1 2">
    <name type="scientific">Mycolicibacterium porcinum</name>
    <dbReference type="NCBI Taxonomy" id="39693"/>
    <lineage>
        <taxon>Bacteria</taxon>
        <taxon>Bacillati</taxon>
        <taxon>Actinomycetota</taxon>
        <taxon>Actinomycetes</taxon>
        <taxon>Mycobacteriales</taxon>
        <taxon>Mycobacteriaceae</taxon>
        <taxon>Mycolicibacterium</taxon>
    </lineage>
</organism>
<proteinExistence type="predicted"/>
<name>A0ABV3VLQ2_9MYCO</name>
<dbReference type="RefSeq" id="WP_368573801.1">
    <property type="nucleotide sequence ID" value="NZ_JBDLOU010000058.1"/>
</dbReference>
<evidence type="ECO:0000313" key="1">
    <source>
        <dbReference type="EMBL" id="MEX3741102.1"/>
    </source>
</evidence>
<reference evidence="1 2" key="1">
    <citation type="submission" date="2024-04" db="EMBL/GenBank/DDBJ databases">
        <title>Genomic Markers of Mycobacteria.</title>
        <authorList>
            <person name="Soliman M.S."/>
            <person name="Elkholy A."/>
            <person name="Soliman N.S."/>
            <person name="Abbas A."/>
            <person name="Khayrat S."/>
            <person name="Shawky S."/>
        </authorList>
    </citation>
    <scope>NUCLEOTIDE SEQUENCE [LARGE SCALE GENOMIC DNA]</scope>
    <source>
        <strain evidence="1 2">Egy-CU-AM5</strain>
    </source>
</reference>
<comment type="caution">
    <text evidence="1">The sequence shown here is derived from an EMBL/GenBank/DDBJ whole genome shotgun (WGS) entry which is preliminary data.</text>
</comment>
<accession>A0ABV3VLQ2</accession>